<organism evidence="17 18">
    <name type="scientific">Candidatus Aquirickettsiella gammari</name>
    <dbReference type="NCBI Taxonomy" id="2016198"/>
    <lineage>
        <taxon>Bacteria</taxon>
        <taxon>Pseudomonadati</taxon>
        <taxon>Pseudomonadota</taxon>
        <taxon>Gammaproteobacteria</taxon>
        <taxon>Legionellales</taxon>
        <taxon>Coxiellaceae</taxon>
        <taxon>Candidatus Aquirickettsiella</taxon>
    </lineage>
</organism>
<dbReference type="PANTHER" id="PTHR43783">
    <property type="entry name" value="UDP-N-ACETYLGLUCOSAMINE 1-CARBOXYVINYLTRANSFERASE"/>
    <property type="match status" value="1"/>
</dbReference>
<evidence type="ECO:0000256" key="11">
    <source>
        <dbReference type="ARBA" id="ARBA00039108"/>
    </source>
</evidence>
<evidence type="ECO:0000256" key="2">
    <source>
        <dbReference type="ARBA" id="ARBA00004752"/>
    </source>
</evidence>
<dbReference type="GO" id="GO:0009252">
    <property type="term" value="P:peptidoglycan biosynthetic process"/>
    <property type="evidence" value="ECO:0007669"/>
    <property type="project" value="UniProtKB-KW"/>
</dbReference>
<dbReference type="PANTHER" id="PTHR43783:SF1">
    <property type="entry name" value="UDP-N-ACETYLGLUCOSAMINE 1-CARBOXYVINYLTRANSFERASE"/>
    <property type="match status" value="1"/>
</dbReference>
<evidence type="ECO:0000256" key="5">
    <source>
        <dbReference type="ARBA" id="ARBA00022679"/>
    </source>
</evidence>
<keyword evidence="3" id="KW-0963">Cytoplasm</keyword>
<keyword evidence="9" id="KW-0961">Cell wall biogenesis/degradation</keyword>
<keyword evidence="4" id="KW-0132">Cell division</keyword>
<evidence type="ECO:0000256" key="7">
    <source>
        <dbReference type="ARBA" id="ARBA00022984"/>
    </source>
</evidence>
<evidence type="ECO:0000256" key="15">
    <source>
        <dbReference type="ARBA" id="ARBA00047527"/>
    </source>
</evidence>
<reference evidence="17 18" key="2">
    <citation type="journal article" date="2018" name="J. Invertebr. Pathol.">
        <title>'Candidatus Aquirickettsiella gammari' (Gammaproteobacteria: Legionellales: Coxiellaceae): A bacterial pathogen of the freshwater crustacean Gammarus fossarum (Malacostraca: Amphipoda).</title>
        <authorList>
            <person name="Bojko J."/>
            <person name="Dunn A.M."/>
            <person name="Stebbing P.D."/>
            <person name="van Aerle R."/>
            <person name="Bacela-Spychalska K."/>
            <person name="Bean T.P."/>
            <person name="Urrutia A."/>
            <person name="Stentiford G.D."/>
        </authorList>
    </citation>
    <scope>NUCLEOTIDE SEQUENCE [LARGE SCALE GENOMIC DNA]</scope>
    <source>
        <strain evidence="17">RA15029</strain>
    </source>
</reference>
<gene>
    <name evidence="17" type="ORF">CFE62_003695</name>
</gene>
<comment type="caution">
    <text evidence="17">The sequence shown here is derived from an EMBL/GenBank/DDBJ whole genome shotgun (WGS) entry which is preliminary data.</text>
</comment>
<dbReference type="Proteomes" id="UP000226429">
    <property type="component" value="Unassembled WGS sequence"/>
</dbReference>
<keyword evidence="6" id="KW-0133">Cell shape</keyword>
<dbReference type="InterPro" id="IPR036968">
    <property type="entry name" value="Enolpyruvate_Tfrase_sf"/>
</dbReference>
<evidence type="ECO:0000256" key="1">
    <source>
        <dbReference type="ARBA" id="ARBA00004496"/>
    </source>
</evidence>
<accession>A0A370CHX5</accession>
<evidence type="ECO:0000256" key="3">
    <source>
        <dbReference type="ARBA" id="ARBA00022490"/>
    </source>
</evidence>
<dbReference type="AlphaFoldDB" id="A0A370CHX5"/>
<keyword evidence="18" id="KW-1185">Reference proteome</keyword>
<proteinExistence type="inferred from homology"/>
<feature type="domain" description="Enolpyruvate transferase" evidence="16">
    <location>
        <begin position="36"/>
        <end position="448"/>
    </location>
</feature>
<dbReference type="GO" id="GO:0005737">
    <property type="term" value="C:cytoplasm"/>
    <property type="evidence" value="ECO:0007669"/>
    <property type="project" value="UniProtKB-SubCell"/>
</dbReference>
<evidence type="ECO:0000313" key="18">
    <source>
        <dbReference type="Proteomes" id="UP000226429"/>
    </source>
</evidence>
<keyword evidence="7" id="KW-0573">Peptidoglycan synthesis</keyword>
<dbReference type="GO" id="GO:0051301">
    <property type="term" value="P:cell division"/>
    <property type="evidence" value="ECO:0007669"/>
    <property type="project" value="UniProtKB-KW"/>
</dbReference>
<name>A0A370CHX5_9COXI</name>
<dbReference type="EC" id="2.5.1.7" evidence="11"/>
<evidence type="ECO:0000313" key="17">
    <source>
        <dbReference type="EMBL" id="RDH40472.1"/>
    </source>
</evidence>
<dbReference type="GO" id="GO:0071555">
    <property type="term" value="P:cell wall organization"/>
    <property type="evidence" value="ECO:0007669"/>
    <property type="project" value="UniProtKB-KW"/>
</dbReference>
<dbReference type="SUPFAM" id="SSF55205">
    <property type="entry name" value="EPT/RTPC-like"/>
    <property type="match status" value="1"/>
</dbReference>
<dbReference type="Pfam" id="PF00275">
    <property type="entry name" value="EPSP_synthase"/>
    <property type="match status" value="1"/>
</dbReference>
<evidence type="ECO:0000256" key="13">
    <source>
        <dbReference type="ARBA" id="ARBA00042443"/>
    </source>
</evidence>
<keyword evidence="5" id="KW-0808">Transferase</keyword>
<dbReference type="InterPro" id="IPR050068">
    <property type="entry name" value="MurA_subfamily"/>
</dbReference>
<dbReference type="EMBL" id="NMOS02000008">
    <property type="protein sequence ID" value="RDH40472.1"/>
    <property type="molecule type" value="Genomic_DNA"/>
</dbReference>
<dbReference type="GO" id="GO:0008760">
    <property type="term" value="F:UDP-N-acetylglucosamine 1-carboxyvinyltransferase activity"/>
    <property type="evidence" value="ECO:0007669"/>
    <property type="project" value="UniProtKB-EC"/>
</dbReference>
<protein>
    <recommendedName>
        <fullName evidence="12">UDP-N-acetylglucosamine 1-carboxyvinyltransferase</fullName>
        <ecNumber evidence="11">2.5.1.7</ecNumber>
    </recommendedName>
    <alternativeName>
        <fullName evidence="13">Enoylpyruvate transferase</fullName>
    </alternativeName>
    <alternativeName>
        <fullName evidence="14">UDP-N-acetylglucosamine enolpyruvyl transferase</fullName>
    </alternativeName>
</protein>
<comment type="similarity">
    <text evidence="10">Belongs to the EPSP synthase family. MurA subfamily.</text>
</comment>
<evidence type="ECO:0000256" key="12">
    <source>
        <dbReference type="ARBA" id="ARBA00039754"/>
    </source>
</evidence>
<evidence type="ECO:0000256" key="9">
    <source>
        <dbReference type="ARBA" id="ARBA00023316"/>
    </source>
</evidence>
<evidence type="ECO:0000256" key="4">
    <source>
        <dbReference type="ARBA" id="ARBA00022618"/>
    </source>
</evidence>
<reference evidence="17 18" key="1">
    <citation type="journal article" date="2017" name="Int. J. Syst. Evol. Microbiol.">
        <title>Aquarickettsiella crustaci n. gen. n. sp. (Gammaproteobacteria: Legionellales: Coxiellaceae); a bacterial pathogen of the freshwater crustacean: Gammarus fossarum (Malacostraca: Amphipoda).</title>
        <authorList>
            <person name="Bojko J."/>
            <person name="Dunn A.M."/>
            <person name="Stebbing P.D."/>
            <person name="Van Aerle R."/>
            <person name="Bacela-Spychalska K."/>
            <person name="Bean T.P."/>
            <person name="Stentiford G.D."/>
        </authorList>
    </citation>
    <scope>NUCLEOTIDE SEQUENCE [LARGE SCALE GENOMIC DNA]</scope>
    <source>
        <strain evidence="17">RA15029</strain>
    </source>
</reference>
<evidence type="ECO:0000256" key="10">
    <source>
        <dbReference type="ARBA" id="ARBA00038367"/>
    </source>
</evidence>
<evidence type="ECO:0000256" key="6">
    <source>
        <dbReference type="ARBA" id="ARBA00022960"/>
    </source>
</evidence>
<evidence type="ECO:0000259" key="16">
    <source>
        <dbReference type="Pfam" id="PF00275"/>
    </source>
</evidence>
<sequence>MEDILSVLNSKEKKMKFATQTEYLIFEKSKLCPISIRISGYRHSSNLIMAAAIILSDVPITLHNLPDLLDTHLMIDILKYLGAECSYHSSTLTLDTKKISSYEVPNYLSEQIHGSLYLIPALLARFKKVIFGKSGGCQIGDKEKGFVRPIQHILDVMGKFGGKITCQNEVIKAEAEEIFSPNLIDIQEYSYHKEKVIGPLTSGATKTAILMALAVKKGKTIILNPFLKSEAIDLLDFVKANGYKVSYDDSRIEIEYFPSKNPVTYSIISDPSEIITYLAIAGYHKIILHLKNITLKKTWPILKPELKILAKIGITCKIESDIVIVHFQQQLQAVDIEITPTGVCTDHHPFLVLLMLKASAISNLVEHVWHDRFNYVKEVNKYGVNLKQVENRVTINPTPLSSTDDIINCPDLRAAAMLAILALDAPGRSKLKNYHHLERGYVNFIHNLKKMGGSITNSSI</sequence>
<keyword evidence="8" id="KW-0131">Cell cycle</keyword>
<evidence type="ECO:0000256" key="14">
    <source>
        <dbReference type="ARBA" id="ARBA00042842"/>
    </source>
</evidence>
<comment type="subcellular location">
    <subcellularLocation>
        <location evidence="1">Cytoplasm</location>
    </subcellularLocation>
</comment>
<dbReference type="GO" id="GO:0008360">
    <property type="term" value="P:regulation of cell shape"/>
    <property type="evidence" value="ECO:0007669"/>
    <property type="project" value="UniProtKB-KW"/>
</dbReference>
<dbReference type="InterPro" id="IPR001986">
    <property type="entry name" value="Enolpyruvate_Tfrase_dom"/>
</dbReference>
<comment type="pathway">
    <text evidence="2">Cell wall biogenesis; peptidoglycan biosynthesis.</text>
</comment>
<dbReference type="InterPro" id="IPR013792">
    <property type="entry name" value="RNA3'P_cycl/enolpyr_Trfase_a/b"/>
</dbReference>
<evidence type="ECO:0000256" key="8">
    <source>
        <dbReference type="ARBA" id="ARBA00023306"/>
    </source>
</evidence>
<dbReference type="Gene3D" id="3.65.10.10">
    <property type="entry name" value="Enolpyruvate transferase domain"/>
    <property type="match status" value="2"/>
</dbReference>
<comment type="catalytic activity">
    <reaction evidence="15">
        <text>phosphoenolpyruvate + UDP-N-acetyl-alpha-D-glucosamine = UDP-N-acetyl-3-O-(1-carboxyvinyl)-alpha-D-glucosamine + phosphate</text>
        <dbReference type="Rhea" id="RHEA:18681"/>
        <dbReference type="ChEBI" id="CHEBI:43474"/>
        <dbReference type="ChEBI" id="CHEBI:57705"/>
        <dbReference type="ChEBI" id="CHEBI:58702"/>
        <dbReference type="ChEBI" id="CHEBI:68483"/>
        <dbReference type="EC" id="2.5.1.7"/>
    </reaction>
</comment>